<dbReference type="GO" id="GO:0016593">
    <property type="term" value="C:Cdc73/Paf1 complex"/>
    <property type="evidence" value="ECO:0007669"/>
    <property type="project" value="TreeGrafter"/>
</dbReference>
<dbReference type="InterPro" id="IPR013083">
    <property type="entry name" value="Znf_RING/FYVE/PHD"/>
</dbReference>
<accession>A0AAQ3S7V4</accession>
<dbReference type="PANTHER" id="PTHR13115">
    <property type="entry name" value="RNA POLYMERASE-ASSOCIATED PROTEIN RTF1 HOMOLOG"/>
    <property type="match status" value="1"/>
</dbReference>
<name>A0AAQ3S7V4_VIGMU</name>
<feature type="region of interest" description="Disordered" evidence="1">
    <location>
        <begin position="77"/>
        <end position="204"/>
    </location>
</feature>
<dbReference type="EMBL" id="CP144699">
    <property type="protein sequence ID" value="WVZ19638.1"/>
    <property type="molecule type" value="Genomic_DNA"/>
</dbReference>
<organism evidence="2 3">
    <name type="scientific">Vigna mungo</name>
    <name type="common">Black gram</name>
    <name type="synonym">Phaseolus mungo</name>
    <dbReference type="NCBI Taxonomy" id="3915"/>
    <lineage>
        <taxon>Eukaryota</taxon>
        <taxon>Viridiplantae</taxon>
        <taxon>Streptophyta</taxon>
        <taxon>Embryophyta</taxon>
        <taxon>Tracheophyta</taxon>
        <taxon>Spermatophyta</taxon>
        <taxon>Magnoliopsida</taxon>
        <taxon>eudicotyledons</taxon>
        <taxon>Gunneridae</taxon>
        <taxon>Pentapetalae</taxon>
        <taxon>rosids</taxon>
        <taxon>fabids</taxon>
        <taxon>Fabales</taxon>
        <taxon>Fabaceae</taxon>
        <taxon>Papilionoideae</taxon>
        <taxon>50 kb inversion clade</taxon>
        <taxon>NPAAA clade</taxon>
        <taxon>indigoferoid/millettioid clade</taxon>
        <taxon>Phaseoleae</taxon>
        <taxon>Vigna</taxon>
    </lineage>
</organism>
<dbReference type="AlphaFoldDB" id="A0AAQ3S7V4"/>
<dbReference type="PANTHER" id="PTHR13115:SF14">
    <property type="entry name" value="ZINC FINGER CCCH DOMAIN-CONTAINING PROTEIN 19"/>
    <property type="match status" value="1"/>
</dbReference>
<proteinExistence type="predicted"/>
<reference evidence="2 3" key="1">
    <citation type="journal article" date="2023" name="Life. Sci Alliance">
        <title>Evolutionary insights into 3D genome organization and epigenetic landscape of Vigna mungo.</title>
        <authorList>
            <person name="Junaid A."/>
            <person name="Singh B."/>
            <person name="Bhatia S."/>
        </authorList>
    </citation>
    <scope>NUCLEOTIDE SEQUENCE [LARGE SCALE GENOMIC DNA]</scope>
    <source>
        <strain evidence="2">Urdbean</strain>
    </source>
</reference>
<keyword evidence="3" id="KW-1185">Reference proteome</keyword>
<feature type="compositionally biased region" description="Basic and acidic residues" evidence="1">
    <location>
        <begin position="163"/>
        <end position="177"/>
    </location>
</feature>
<dbReference type="Gene3D" id="3.30.40.10">
    <property type="entry name" value="Zinc/RING finger domain, C3HC4 (zinc finger)"/>
    <property type="match status" value="1"/>
</dbReference>
<protein>
    <submittedName>
        <fullName evidence="2">Uncharacterized protein</fullName>
    </submittedName>
</protein>
<dbReference type="Proteomes" id="UP001374535">
    <property type="component" value="Chromosome 2"/>
</dbReference>
<evidence type="ECO:0000313" key="3">
    <source>
        <dbReference type="Proteomes" id="UP001374535"/>
    </source>
</evidence>
<sequence length="223" mass="24568">MQNVPYAAAEVPEPDTVGELSAAAAVHEVAAVEPDATMEAAVAYDEGVGAQVMDEVIEEKGDEVTDLDDVALEMENVEEEANLPIDAEEDEIGDEDALMEEEEDERQQGEEEEEGEGEGEEEEKQQQGVEEEEEEQQQGEEEEEEEEEEQQQGEEAEEDADAGMEKTDDTEEKEEKSVSGGKRKRGAGKNAKTTGRVASRKKTEEDVCFICFDGGDLVLCDRR</sequence>
<evidence type="ECO:0000313" key="2">
    <source>
        <dbReference type="EMBL" id="WVZ19638.1"/>
    </source>
</evidence>
<gene>
    <name evidence="2" type="ORF">V8G54_006960</name>
</gene>
<dbReference type="GO" id="GO:1990269">
    <property type="term" value="F:RNA polymerase II C-terminal domain phosphoserine binding"/>
    <property type="evidence" value="ECO:0007669"/>
    <property type="project" value="TreeGrafter"/>
</dbReference>
<evidence type="ECO:0000256" key="1">
    <source>
        <dbReference type="SAM" id="MobiDB-lite"/>
    </source>
</evidence>
<feature type="compositionally biased region" description="Acidic residues" evidence="1">
    <location>
        <begin position="77"/>
        <end position="162"/>
    </location>
</feature>